<feature type="active site" description="Proton acceptor" evidence="13">
    <location>
        <position position="452"/>
    </location>
</feature>
<comment type="cofactor">
    <cofactor evidence="14 16">
        <name>FAD</name>
        <dbReference type="ChEBI" id="CHEBI:57692"/>
    </cofactor>
    <text evidence="14 16">Binds 1 FAD per subunit.</text>
</comment>
<comment type="caution">
    <text evidence="19">The sequence shown here is derived from an EMBL/GenBank/DDBJ whole genome shotgun (WGS) entry which is preliminary data.</text>
</comment>
<keyword evidence="14" id="KW-0547">Nucleotide-binding</keyword>
<dbReference type="EMBL" id="ARXV01000001">
    <property type="protein sequence ID" value="KGD66344.1"/>
    <property type="molecule type" value="Genomic_DNA"/>
</dbReference>
<feature type="binding site" evidence="14">
    <location>
        <position position="58"/>
    </location>
    <ligand>
        <name>FAD</name>
        <dbReference type="ChEBI" id="CHEBI:57692"/>
    </ligand>
</feature>
<proteinExistence type="inferred from homology"/>
<accession>A0A095SPR3</accession>
<dbReference type="InterPro" id="IPR023753">
    <property type="entry name" value="FAD/NAD-binding_dom"/>
</dbReference>
<keyword evidence="7 14" id="KW-0274">FAD</keyword>
<dbReference type="Pfam" id="PF02852">
    <property type="entry name" value="Pyr_redox_dim"/>
    <property type="match status" value="1"/>
</dbReference>
<dbReference type="RefSeq" id="WP_035229139.1">
    <property type="nucleotide sequence ID" value="NZ_ARXV01000001.1"/>
</dbReference>
<evidence type="ECO:0000256" key="2">
    <source>
        <dbReference type="ARBA" id="ARBA00007532"/>
    </source>
</evidence>
<dbReference type="PIRSF" id="PIRSF000350">
    <property type="entry name" value="Mercury_reductase_MerA"/>
    <property type="match status" value="1"/>
</dbReference>
<keyword evidence="6 16" id="KW-0285">Flavoprotein</keyword>
<reference evidence="19 20" key="1">
    <citation type="submission" date="2012-09" db="EMBL/GenBank/DDBJ databases">
        <title>Genome Sequence of alkane-degrading Bacterium Alcanivorax sp. 19-m-6.</title>
        <authorList>
            <person name="Lai Q."/>
            <person name="Shao Z."/>
        </authorList>
    </citation>
    <scope>NUCLEOTIDE SEQUENCE [LARGE SCALE GENOMIC DNA]</scope>
    <source>
        <strain evidence="19 20">19-m-6</strain>
    </source>
</reference>
<feature type="binding site" evidence="14">
    <location>
        <position position="212"/>
    </location>
    <ligand>
        <name>NAD(+)</name>
        <dbReference type="ChEBI" id="CHEBI:57540"/>
    </ligand>
</feature>
<keyword evidence="8 16" id="KW-0560">Oxidoreductase</keyword>
<feature type="binding site" evidence="14">
    <location>
        <begin position="189"/>
        <end position="196"/>
    </location>
    <ligand>
        <name>NAD(+)</name>
        <dbReference type="ChEBI" id="CHEBI:57540"/>
    </ligand>
</feature>
<evidence type="ECO:0000313" key="19">
    <source>
        <dbReference type="EMBL" id="KGD66344.1"/>
    </source>
</evidence>
<feature type="disulfide bond" description="Redox-active" evidence="15">
    <location>
        <begin position="49"/>
        <end position="54"/>
    </location>
</feature>
<dbReference type="InterPro" id="IPR001100">
    <property type="entry name" value="Pyr_nuc-diS_OxRdtase"/>
</dbReference>
<dbReference type="PATRIC" id="fig|1177154.3.peg.11"/>
<keyword evidence="10" id="KW-1015">Disulfide bond</keyword>
<dbReference type="Gene3D" id="3.30.390.30">
    <property type="match status" value="1"/>
</dbReference>
<evidence type="ECO:0000259" key="18">
    <source>
        <dbReference type="Pfam" id="PF07992"/>
    </source>
</evidence>
<gene>
    <name evidence="19" type="ORF">Y5S_00011</name>
</gene>
<dbReference type="PRINTS" id="PR00368">
    <property type="entry name" value="FADPNR"/>
</dbReference>
<evidence type="ECO:0000256" key="14">
    <source>
        <dbReference type="PIRSR" id="PIRSR000350-3"/>
    </source>
</evidence>
<evidence type="ECO:0000256" key="10">
    <source>
        <dbReference type="ARBA" id="ARBA00023157"/>
    </source>
</evidence>
<dbReference type="Pfam" id="PF07992">
    <property type="entry name" value="Pyr_redox_2"/>
    <property type="match status" value="1"/>
</dbReference>
<feature type="binding site" evidence="14">
    <location>
        <position position="122"/>
    </location>
    <ligand>
        <name>FAD</name>
        <dbReference type="ChEBI" id="CHEBI:57692"/>
    </ligand>
</feature>
<evidence type="ECO:0000256" key="15">
    <source>
        <dbReference type="PIRSR" id="PIRSR000350-4"/>
    </source>
</evidence>
<evidence type="ECO:0000256" key="16">
    <source>
        <dbReference type="RuleBase" id="RU003692"/>
    </source>
</evidence>
<feature type="domain" description="FAD/NAD(P)-binding" evidence="18">
    <location>
        <begin position="5"/>
        <end position="335"/>
    </location>
</feature>
<dbReference type="PRINTS" id="PR00411">
    <property type="entry name" value="PNDRDTASEI"/>
</dbReference>
<dbReference type="InterPro" id="IPR036188">
    <property type="entry name" value="FAD/NAD-bd_sf"/>
</dbReference>
<evidence type="ECO:0000313" key="20">
    <source>
        <dbReference type="Proteomes" id="UP000029444"/>
    </source>
</evidence>
<protein>
    <recommendedName>
        <fullName evidence="4 16">Dihydrolipoyl dehydrogenase</fullName>
        <ecNumber evidence="3 16">1.8.1.4</ecNumber>
    </recommendedName>
</protein>
<evidence type="ECO:0000256" key="9">
    <source>
        <dbReference type="ARBA" id="ARBA00023027"/>
    </source>
</evidence>
<comment type="catalytic activity">
    <reaction evidence="12 16">
        <text>N(6)-[(R)-dihydrolipoyl]-L-lysyl-[protein] + NAD(+) = N(6)-[(R)-lipoyl]-L-lysyl-[protein] + NADH + H(+)</text>
        <dbReference type="Rhea" id="RHEA:15045"/>
        <dbReference type="Rhea" id="RHEA-COMP:10474"/>
        <dbReference type="Rhea" id="RHEA-COMP:10475"/>
        <dbReference type="ChEBI" id="CHEBI:15378"/>
        <dbReference type="ChEBI" id="CHEBI:57540"/>
        <dbReference type="ChEBI" id="CHEBI:57945"/>
        <dbReference type="ChEBI" id="CHEBI:83099"/>
        <dbReference type="ChEBI" id="CHEBI:83100"/>
        <dbReference type="EC" id="1.8.1.4"/>
    </reaction>
</comment>
<organism evidence="19 20">
    <name type="scientific">Alcanivorax nanhaiticus</name>
    <dbReference type="NCBI Taxonomy" id="1177154"/>
    <lineage>
        <taxon>Bacteria</taxon>
        <taxon>Pseudomonadati</taxon>
        <taxon>Pseudomonadota</taxon>
        <taxon>Gammaproteobacteria</taxon>
        <taxon>Oceanospirillales</taxon>
        <taxon>Alcanivoracaceae</taxon>
        <taxon>Alcanivorax</taxon>
    </lineage>
</organism>
<evidence type="ECO:0000256" key="8">
    <source>
        <dbReference type="ARBA" id="ARBA00023002"/>
    </source>
</evidence>
<evidence type="ECO:0000256" key="5">
    <source>
        <dbReference type="ARBA" id="ARBA00022490"/>
    </source>
</evidence>
<dbReference type="OrthoDB" id="9800167at2"/>
<dbReference type="Proteomes" id="UP000029444">
    <property type="component" value="Unassembled WGS sequence"/>
</dbReference>
<dbReference type="GO" id="GO:0004148">
    <property type="term" value="F:dihydrolipoyl dehydrogenase (NADH) activity"/>
    <property type="evidence" value="ECO:0007669"/>
    <property type="project" value="UniProtKB-EC"/>
</dbReference>
<evidence type="ECO:0000256" key="11">
    <source>
        <dbReference type="ARBA" id="ARBA00023284"/>
    </source>
</evidence>
<dbReference type="eggNOG" id="COG1249">
    <property type="taxonomic scope" value="Bacteria"/>
</dbReference>
<dbReference type="SUPFAM" id="SSF51905">
    <property type="entry name" value="FAD/NAD(P)-binding domain"/>
    <property type="match status" value="1"/>
</dbReference>
<evidence type="ECO:0000256" key="7">
    <source>
        <dbReference type="ARBA" id="ARBA00022827"/>
    </source>
</evidence>
<comment type="subcellular location">
    <subcellularLocation>
        <location evidence="1">Cytoplasm</location>
    </subcellularLocation>
</comment>
<dbReference type="InterPro" id="IPR006258">
    <property type="entry name" value="Lipoamide_DH"/>
</dbReference>
<sequence length="480" mass="51322">MSDKYDVIIIGGGPGGYVAGIRCAQLGLNTAVIEKRINKQDEPALGGTCLNVGCIPSKALLDSSWKFHETESALAEHGVKIKGADLDLDTMLKRKDTIVKNLTGGIAQLFKANKVTWLQGTGQLKAGKQVEFQPLDGGEVQTLQAENVILAAGSVPVDIPVAPVDQNLIVDSTGALEFTKVPKRLGVIGAGVIGLELGSVWNRLGSEVVVLEAVDTFLPMLDKQIAKDTQKQLEKQGLDIRLGARVTGSETTKTKVKVTYSDGEGEHTESFDKLIVAVGRRPYTEGLLSADAGVSLDERNFIYVDSQCRTDVPGVYAIGDLVRGPALAHKAIEEGVMVAEVIMEETTQVNYDVIPGVIYTHPEVAWVGKTEEEAKESGDAYKTGVVPFAANGRAMAAGETGGMVKFVADEKTDRILGMHIVGPQASELIHQGAIAMEFGATAEDLQLMVFGHPSLSETVHEAALAVDYKAIHVAQRRRKK</sequence>
<keyword evidence="11 16" id="KW-0676">Redox-active center</keyword>
<feature type="binding site" evidence="14">
    <location>
        <position position="279"/>
    </location>
    <ligand>
        <name>NAD(+)</name>
        <dbReference type="ChEBI" id="CHEBI:57540"/>
    </ligand>
</feature>
<evidence type="ECO:0000256" key="1">
    <source>
        <dbReference type="ARBA" id="ARBA00004496"/>
    </source>
</evidence>
<dbReference type="AlphaFoldDB" id="A0A095SPR3"/>
<keyword evidence="5" id="KW-0963">Cytoplasm</keyword>
<evidence type="ECO:0000259" key="17">
    <source>
        <dbReference type="Pfam" id="PF02852"/>
    </source>
</evidence>
<dbReference type="InterPro" id="IPR012999">
    <property type="entry name" value="Pyr_OxRdtase_I_AS"/>
</dbReference>
<dbReference type="PANTHER" id="PTHR22912">
    <property type="entry name" value="DISULFIDE OXIDOREDUCTASE"/>
    <property type="match status" value="1"/>
</dbReference>
<dbReference type="PROSITE" id="PS00076">
    <property type="entry name" value="PYRIDINE_REDOX_1"/>
    <property type="match status" value="1"/>
</dbReference>
<dbReference type="SUPFAM" id="SSF55424">
    <property type="entry name" value="FAD/NAD-linked reductases, dimerisation (C-terminal) domain"/>
    <property type="match status" value="1"/>
</dbReference>
<keyword evidence="9 14" id="KW-0520">NAD</keyword>
<dbReference type="STRING" id="1177154.Y5S_00011"/>
<dbReference type="InterPro" id="IPR016156">
    <property type="entry name" value="FAD/NAD-linked_Rdtase_dimer_sf"/>
</dbReference>
<comment type="similarity">
    <text evidence="2 16">Belongs to the class-I pyridine nucleotide-disulfide oxidoreductase family.</text>
</comment>
<name>A0A095SPR3_9GAMM</name>
<dbReference type="GO" id="GO:0006103">
    <property type="term" value="P:2-oxoglutarate metabolic process"/>
    <property type="evidence" value="ECO:0007669"/>
    <property type="project" value="TreeGrafter"/>
</dbReference>
<comment type="miscellaneous">
    <text evidence="16">The active site is a redox-active disulfide bond.</text>
</comment>
<feature type="binding site" evidence="14">
    <location>
        <position position="320"/>
    </location>
    <ligand>
        <name>FAD</name>
        <dbReference type="ChEBI" id="CHEBI:57692"/>
    </ligand>
</feature>
<dbReference type="GO" id="GO:0050660">
    <property type="term" value="F:flavin adenine dinucleotide binding"/>
    <property type="evidence" value="ECO:0007669"/>
    <property type="project" value="InterPro"/>
</dbReference>
<evidence type="ECO:0000256" key="3">
    <source>
        <dbReference type="ARBA" id="ARBA00012608"/>
    </source>
</evidence>
<keyword evidence="20" id="KW-1185">Reference proteome</keyword>
<evidence type="ECO:0000256" key="6">
    <source>
        <dbReference type="ARBA" id="ARBA00022630"/>
    </source>
</evidence>
<feature type="domain" description="Pyridine nucleotide-disulphide oxidoreductase dimerisation" evidence="17">
    <location>
        <begin position="354"/>
        <end position="463"/>
    </location>
</feature>
<dbReference type="GO" id="GO:0005737">
    <property type="term" value="C:cytoplasm"/>
    <property type="evidence" value="ECO:0007669"/>
    <property type="project" value="UniProtKB-SubCell"/>
</dbReference>
<dbReference type="Gene3D" id="3.50.50.60">
    <property type="entry name" value="FAD/NAD(P)-binding domain"/>
    <property type="match status" value="2"/>
</dbReference>
<evidence type="ECO:0000256" key="13">
    <source>
        <dbReference type="PIRSR" id="PIRSR000350-2"/>
    </source>
</evidence>
<dbReference type="InterPro" id="IPR050151">
    <property type="entry name" value="Class-I_Pyr_Nuc-Dis_Oxidored"/>
</dbReference>
<evidence type="ECO:0000256" key="12">
    <source>
        <dbReference type="ARBA" id="ARBA00049187"/>
    </source>
</evidence>
<dbReference type="EC" id="1.8.1.4" evidence="3 16"/>
<evidence type="ECO:0000256" key="4">
    <source>
        <dbReference type="ARBA" id="ARBA00016961"/>
    </source>
</evidence>
<dbReference type="InterPro" id="IPR004099">
    <property type="entry name" value="Pyr_nucl-diS_OxRdtase_dimer"/>
</dbReference>
<dbReference type="NCBIfam" id="TIGR01350">
    <property type="entry name" value="lipoamide_DH"/>
    <property type="match status" value="1"/>
</dbReference>
<dbReference type="PANTHER" id="PTHR22912:SF224">
    <property type="entry name" value="DIHYDROLIPOYL DEHYDROGENASE"/>
    <property type="match status" value="1"/>
</dbReference>
<dbReference type="FunFam" id="3.30.390.30:FF:000001">
    <property type="entry name" value="Dihydrolipoyl dehydrogenase"/>
    <property type="match status" value="1"/>
</dbReference>